<proteinExistence type="predicted"/>
<reference evidence="1" key="1">
    <citation type="book" date="1987" name="Phage Mu" publisher="Cold Spring Harbor Laboratory" city="CSH, NY">
        <title>Sequence of the left end of Mu.</title>
        <editorList>
            <person name="Symonds N."/>
            <person name="Toussaint A."/>
            <person name="van de Putte P."/>
            <person name="Howe M.M."/>
        </editorList>
        <authorList>
            <person name="Priess H."/>
            <person name="Brauer B."/>
            <person name="Schmidt C."/>
            <person name="Kamp D."/>
        </authorList>
    </citation>
    <scope>NUCLEOTIDE SEQUENCE</scope>
</reference>
<protein>
    <submittedName>
        <fullName evidence="1">Bacteriophage Mu left end</fullName>
    </submittedName>
</protein>
<evidence type="ECO:0000313" key="1">
    <source>
        <dbReference type="EMBL" id="AAA32405.1"/>
    </source>
</evidence>
<accession>Q38493</accession>
<dbReference type="EMBL" id="M64097">
    <property type="protein sequence ID" value="AAA32405.1"/>
    <property type="molecule type" value="Genomic_DNA"/>
</dbReference>
<sequence length="134" mass="15018">MSSSSCSSRRATWINLIRDVRLMIVPPERGRCCNTARIYTSIREDFMENNVQPYDVAGYAIASALVRLLVKKAIITAEEGKAIFSSSAEILKDAPAMRTSRREKLQLSKIMEDIISSLDPDADGSEKPQTHERQ</sequence>
<dbReference type="Proteomes" id="UP000401936">
    <property type="component" value="Segment"/>
</dbReference>
<reference evidence="1" key="3">
    <citation type="journal article" date="1992" name="Mol. Microbiol.">
        <title>Stabilization of bacteriophage Mu repressor-operator complexes by the Escherichia coli integration host factor protein.</title>
        <authorList>
            <person name="Gama M.J."/>
            <person name="Toussaint A."/>
            <person name="Higgins N.P."/>
        </authorList>
    </citation>
    <scope>NUCLEOTIDE SEQUENCE [LARGE SCALE GENOMIC DNA]</scope>
</reference>
<organism evidence="1">
    <name type="scientific">Escherichia phage Mu</name>
    <name type="common">Bacteriophage Mu</name>
    <dbReference type="NCBI Taxonomy" id="2681603"/>
    <lineage>
        <taxon>Viruses</taxon>
        <taxon>Duplodnaviria</taxon>
        <taxon>Heunggongvirae</taxon>
        <taxon>Uroviricota</taxon>
        <taxon>Caudoviricetes</taxon>
        <taxon>Muvirus</taxon>
        <taxon>Muvirus mu</taxon>
    </lineage>
</organism>
<organismHost>
    <name type="scientific">Enterobacteriaceae</name>
    <name type="common">enterobacteria</name>
    <dbReference type="NCBI Taxonomy" id="543"/>
</organismHost>
<name>Q38493_BPMU</name>
<reference evidence="1" key="2">
    <citation type="journal article" date="1992" name="Mol. Microbiol.">
        <title>Escherichia coli integration host factor stabilizes bacteriophage Mu repressor interactions with operator DNA in vitro.</title>
        <authorList>
            <person name="Alazard R."/>
            <person name="Betermier M."/>
            <person name="Chandler M."/>
        </authorList>
    </citation>
    <scope>NUCLEOTIDE SEQUENCE [LARGE SCALE GENOMIC DNA]</scope>
</reference>